<dbReference type="SUPFAM" id="SSF141729">
    <property type="entry name" value="FimD N-terminal domain-like"/>
    <property type="match status" value="1"/>
</dbReference>
<dbReference type="InterPro" id="IPR037224">
    <property type="entry name" value="PapC_N_sf"/>
</dbReference>
<keyword evidence="4" id="KW-1134">Transmembrane beta strand</keyword>
<evidence type="ECO:0000259" key="12">
    <source>
        <dbReference type="Pfam" id="PF13954"/>
    </source>
</evidence>
<dbReference type="OrthoDB" id="6554712at2"/>
<dbReference type="EMBL" id="RCZD01000010">
    <property type="protein sequence ID" value="TPG58793.1"/>
    <property type="molecule type" value="Genomic_DNA"/>
</dbReference>
<evidence type="ECO:0000256" key="2">
    <source>
        <dbReference type="ARBA" id="ARBA00008064"/>
    </source>
</evidence>
<dbReference type="Gene3D" id="2.60.40.3110">
    <property type="match status" value="1"/>
</dbReference>
<protein>
    <submittedName>
        <fullName evidence="13">Fimbrial biogenesis outer membrane usher protein</fullName>
    </submittedName>
</protein>
<dbReference type="GO" id="GO:0015473">
    <property type="term" value="F:fimbrial usher porin activity"/>
    <property type="evidence" value="ECO:0007669"/>
    <property type="project" value="InterPro"/>
</dbReference>
<evidence type="ECO:0000256" key="4">
    <source>
        <dbReference type="ARBA" id="ARBA00022452"/>
    </source>
</evidence>
<sequence length="849" mass="93371">MLNNKNNKLAEWESACAQHVRSPVLLKWYLACAILPAICSIRPSSADEVYFDPRLLELNDQTKSQVDLSIFSKEKAQIAGTYDTAIFVNMKQKLQQNIRYDAAPDGRLVPELTPDLLRALGVKVAAFPALMNQPQDSPLGDLALYIPAASAKLDFNLMRLNISIPQAAMETNAQDYVDPARWDDGIPVLFSNYSFSGAQRKNNNGSDDNSQYLNLQNGLNIGPWRLRNYSTYSNGEGGQHWDTVSTYIERDIKSLRSKLSVGQSATNGDVFDSVQFTGMQVASDDNMLPNSQRGFAPTIRGIANTNAEVTVRQNGFIIYQSYVAPGAFEINDLYPSSYSGDLDVTVKEADGTERHFNQPFSAVPIMQRPGRLKYSATLGRYRATNSGDKEPEFAQGTAIYGVSNDVTAYAGLLMSQDYQSGVTGVGYSLHALGSLSLDMSHARTKQDQSQSQSSSGESYRLQYAKNIEATETNVTMAAYRYSSKGYYDFDEANQQQNSANQSEQQGHKHSKQQININQSVTDSTSLYLSAYQQSYWNSRQTEKNLSFGLNSNVDRINYNLTYSYSKLSDTNDQQMALSVRIPLSRWLPRGWATYNISHEKSGDTVQQVGLTGTALDDNRLSYSLRQSHSDGSGGDSSSLYSSYHSAMADMNAGYYYDKESQQISYGLSGGIVAHHHGVTLSQPLGESFALVDTNGASGARIRNIPGVKTDWRGYAIVPYLTAYSENRIALDTTTLPANVDSNNTAETVIPNKGAMVNVHFDARTGYRLLIKLVGNNGAPVPFGAMAVSEDQTLENIVDDGGMLYLSGVKSGDRLRLHVKWGTAASQQCWANFFVTPTDAPILTGTSQCI</sequence>
<evidence type="ECO:0000259" key="11">
    <source>
        <dbReference type="Pfam" id="PF13953"/>
    </source>
</evidence>
<name>A0A502GDK8_9GAMM</name>
<dbReference type="InterPro" id="IPR025949">
    <property type="entry name" value="PapC-like_C"/>
</dbReference>
<dbReference type="PROSITE" id="PS01151">
    <property type="entry name" value="FIMBRIAL_USHER"/>
    <property type="match status" value="1"/>
</dbReference>
<proteinExistence type="inferred from homology"/>
<feature type="domain" description="PapC-like C-terminal" evidence="11">
    <location>
        <begin position="769"/>
        <end position="832"/>
    </location>
</feature>
<dbReference type="InterPro" id="IPR000015">
    <property type="entry name" value="Fimb_usher"/>
</dbReference>
<evidence type="ECO:0000256" key="3">
    <source>
        <dbReference type="ARBA" id="ARBA00022448"/>
    </source>
</evidence>
<dbReference type="InterPro" id="IPR043142">
    <property type="entry name" value="PapC-like_C_sf"/>
</dbReference>
<evidence type="ECO:0000313" key="14">
    <source>
        <dbReference type="Proteomes" id="UP000317663"/>
    </source>
</evidence>
<dbReference type="AlphaFoldDB" id="A0A502GDK8"/>
<comment type="caution">
    <text evidence="13">The sequence shown here is derived from an EMBL/GenBank/DDBJ whole genome shotgun (WGS) entry which is preliminary data.</text>
</comment>
<keyword evidence="7" id="KW-0732">Signal</keyword>
<dbReference type="PANTHER" id="PTHR30451">
    <property type="entry name" value="OUTER MEMBRANE USHER PROTEIN"/>
    <property type="match status" value="1"/>
</dbReference>
<evidence type="ECO:0000256" key="8">
    <source>
        <dbReference type="ARBA" id="ARBA00023136"/>
    </source>
</evidence>
<feature type="domain" description="PapC N-terminal" evidence="12">
    <location>
        <begin position="50"/>
        <end position="196"/>
    </location>
</feature>
<dbReference type="FunFam" id="2.60.40.3110:FF:000001">
    <property type="entry name" value="Putative fimbrial outer membrane usher"/>
    <property type="match status" value="1"/>
</dbReference>
<dbReference type="Proteomes" id="UP000317663">
    <property type="component" value="Unassembled WGS sequence"/>
</dbReference>
<dbReference type="GO" id="GO:0009297">
    <property type="term" value="P:pilus assembly"/>
    <property type="evidence" value="ECO:0007669"/>
    <property type="project" value="InterPro"/>
</dbReference>
<evidence type="ECO:0000256" key="5">
    <source>
        <dbReference type="ARBA" id="ARBA00022558"/>
    </source>
</evidence>
<dbReference type="FunFam" id="2.60.40.2610:FF:000001">
    <property type="entry name" value="Outer membrane fimbrial usher protein"/>
    <property type="match status" value="1"/>
</dbReference>
<evidence type="ECO:0000256" key="1">
    <source>
        <dbReference type="ARBA" id="ARBA00004571"/>
    </source>
</evidence>
<evidence type="ECO:0000256" key="10">
    <source>
        <dbReference type="RuleBase" id="RU003884"/>
    </source>
</evidence>
<keyword evidence="14" id="KW-1185">Reference proteome</keyword>
<keyword evidence="9 10" id="KW-0998">Cell outer membrane</keyword>
<organism evidence="13 14">
    <name type="scientific">Ewingella americana</name>
    <dbReference type="NCBI Taxonomy" id="41202"/>
    <lineage>
        <taxon>Bacteria</taxon>
        <taxon>Pseudomonadati</taxon>
        <taxon>Pseudomonadota</taxon>
        <taxon>Gammaproteobacteria</taxon>
        <taxon>Enterobacterales</taxon>
        <taxon>Yersiniaceae</taxon>
        <taxon>Ewingella</taxon>
    </lineage>
</organism>
<evidence type="ECO:0000256" key="9">
    <source>
        <dbReference type="ARBA" id="ARBA00023237"/>
    </source>
</evidence>
<dbReference type="InterPro" id="IPR042186">
    <property type="entry name" value="FimD_plug_dom"/>
</dbReference>
<dbReference type="Pfam" id="PF13953">
    <property type="entry name" value="PapC_C"/>
    <property type="match status" value="1"/>
</dbReference>
<dbReference type="Gene3D" id="2.60.40.2070">
    <property type="match status" value="1"/>
</dbReference>
<dbReference type="Gene3D" id="2.60.40.2610">
    <property type="entry name" value="Outer membrane usher protein FimD, plug domain"/>
    <property type="match status" value="1"/>
</dbReference>
<comment type="similarity">
    <text evidence="2 10">Belongs to the fimbrial export usher family.</text>
</comment>
<reference evidence="13 14" key="1">
    <citation type="journal article" date="2019" name="Environ. Microbiol.">
        <title>Species interactions and distinct microbial communities in high Arctic permafrost affected cryosols are associated with the CH4 and CO2 gas fluxes.</title>
        <authorList>
            <person name="Altshuler I."/>
            <person name="Hamel J."/>
            <person name="Turney S."/>
            <person name="Magnuson E."/>
            <person name="Levesque R."/>
            <person name="Greer C."/>
            <person name="Whyte L.G."/>
        </authorList>
    </citation>
    <scope>NUCLEOTIDE SEQUENCE [LARGE SCALE GENOMIC DNA]</scope>
    <source>
        <strain evidence="13 14">E4</strain>
    </source>
</reference>
<dbReference type="InterPro" id="IPR018030">
    <property type="entry name" value="Fimbrial_membr_usher_CS"/>
</dbReference>
<dbReference type="GO" id="GO:0009279">
    <property type="term" value="C:cell outer membrane"/>
    <property type="evidence" value="ECO:0007669"/>
    <property type="project" value="UniProtKB-SubCell"/>
</dbReference>
<dbReference type="Pfam" id="PF00577">
    <property type="entry name" value="Usher"/>
    <property type="match status" value="1"/>
</dbReference>
<dbReference type="Pfam" id="PF13954">
    <property type="entry name" value="PapC_N"/>
    <property type="match status" value="1"/>
</dbReference>
<evidence type="ECO:0000256" key="7">
    <source>
        <dbReference type="ARBA" id="ARBA00022729"/>
    </source>
</evidence>
<comment type="subcellular location">
    <subcellularLocation>
        <location evidence="1 10">Cell outer membrane</location>
        <topology evidence="1 10">Multi-pass membrane protein</topology>
    </subcellularLocation>
</comment>
<keyword evidence="8 10" id="KW-0472">Membrane</keyword>
<dbReference type="InterPro" id="IPR025885">
    <property type="entry name" value="PapC_N"/>
</dbReference>
<keyword evidence="6 10" id="KW-0812">Transmembrane</keyword>
<keyword evidence="5 10" id="KW-1029">Fimbrium biogenesis</keyword>
<dbReference type="RefSeq" id="WP_140474165.1">
    <property type="nucleotide sequence ID" value="NZ_RCZD01000010.1"/>
</dbReference>
<evidence type="ECO:0000256" key="6">
    <source>
        <dbReference type="ARBA" id="ARBA00022692"/>
    </source>
</evidence>
<dbReference type="Gene3D" id="3.10.20.410">
    <property type="match status" value="1"/>
</dbReference>
<evidence type="ECO:0000313" key="13">
    <source>
        <dbReference type="EMBL" id="TPG58793.1"/>
    </source>
</evidence>
<dbReference type="PANTHER" id="PTHR30451:SF21">
    <property type="entry name" value="FIMBRIAL USHER DOMAIN-CONTAINING PROTEIN YDET-RELATED"/>
    <property type="match status" value="1"/>
</dbReference>
<accession>A0A502GDK8</accession>
<gene>
    <name evidence="13" type="ORF">EAH77_17950</name>
</gene>
<keyword evidence="3 10" id="KW-0813">Transport</keyword>